<keyword evidence="23" id="KW-1185">Reference proteome</keyword>
<evidence type="ECO:0000313" key="23">
    <source>
        <dbReference type="Proteomes" id="UP000499080"/>
    </source>
</evidence>
<evidence type="ECO:0000256" key="2">
    <source>
        <dbReference type="ARBA" id="ARBA00023002"/>
    </source>
</evidence>
<proteinExistence type="inferred from homology"/>
<evidence type="ECO:0000256" key="17">
    <source>
        <dbReference type="ARBA" id="ARBA00048611"/>
    </source>
</evidence>
<dbReference type="InterPro" id="IPR002347">
    <property type="entry name" value="SDR_fam"/>
</dbReference>
<dbReference type="AlphaFoldDB" id="A0A4Y2PQ38"/>
<dbReference type="PRINTS" id="PR00081">
    <property type="entry name" value="GDHRDH"/>
</dbReference>
<dbReference type="PANTHER" id="PTHR44229:SF4">
    <property type="entry name" value="15-HYDROXYPROSTAGLANDIN DEHYDROGENASE [NAD(+)]"/>
    <property type="match status" value="1"/>
</dbReference>
<comment type="catalytic activity">
    <reaction evidence="19">
        <text>resolvin D2 + NAD(+) = 16-oxoresolvin D2 + NADH + H(+)</text>
        <dbReference type="Rhea" id="RHEA:53588"/>
        <dbReference type="ChEBI" id="CHEBI:15378"/>
        <dbReference type="ChEBI" id="CHEBI:57540"/>
        <dbReference type="ChEBI" id="CHEBI:57945"/>
        <dbReference type="ChEBI" id="CHEBI:133367"/>
        <dbReference type="ChEBI" id="CHEBI:137498"/>
    </reaction>
    <physiologicalReaction direction="left-to-right" evidence="19">
        <dbReference type="Rhea" id="RHEA:53589"/>
    </physiologicalReaction>
</comment>
<dbReference type="SUPFAM" id="SSF51735">
    <property type="entry name" value="NAD(P)-binding Rossmann-fold domains"/>
    <property type="match status" value="1"/>
</dbReference>
<comment type="catalytic activity">
    <reaction evidence="12">
        <text>15-oxo-(5S,6R)-dihydroxy-(7E,9E,11Z)-eicosatrienoate + NADH + H(+) = (5S,6R,15S)-trihydroxy-(7E,9E,11Z)-eicosatrienoate + NAD(+)</text>
        <dbReference type="Rhea" id="RHEA:41596"/>
        <dbReference type="ChEBI" id="CHEBI:15378"/>
        <dbReference type="ChEBI" id="CHEBI:57540"/>
        <dbReference type="ChEBI" id="CHEBI:57945"/>
        <dbReference type="ChEBI" id="CHEBI:78325"/>
        <dbReference type="ChEBI" id="CHEBI:78329"/>
    </reaction>
    <physiologicalReaction direction="left-to-right" evidence="12">
        <dbReference type="Rhea" id="RHEA:41597"/>
    </physiologicalReaction>
</comment>
<comment type="caution">
    <text evidence="22">The sequence shown here is derived from an EMBL/GenBank/DDBJ whole genome shotgun (WGS) entry which is preliminary data.</text>
</comment>
<evidence type="ECO:0000256" key="10">
    <source>
        <dbReference type="ARBA" id="ARBA00047672"/>
    </source>
</evidence>
<evidence type="ECO:0000256" key="14">
    <source>
        <dbReference type="ARBA" id="ARBA00048170"/>
    </source>
</evidence>
<evidence type="ECO:0000256" key="11">
    <source>
        <dbReference type="ARBA" id="ARBA00048008"/>
    </source>
</evidence>
<dbReference type="Proteomes" id="UP000499080">
    <property type="component" value="Unassembled WGS sequence"/>
</dbReference>
<dbReference type="EMBL" id="BGPR01011727">
    <property type="protein sequence ID" value="GBN52670.1"/>
    <property type="molecule type" value="Genomic_DNA"/>
</dbReference>
<evidence type="ECO:0000256" key="12">
    <source>
        <dbReference type="ARBA" id="ARBA00048140"/>
    </source>
</evidence>
<comment type="function">
    <text evidence="8">Catalyzes the NAD-dependent dehydrogenation (oxidation) of a broad array of hydroxylated polyunsaturated fatty acids (mainly eicosanoids and docosanoids, including prostaglandins, lipoxins and resolvins), yielding their corresponding keto (oxo) metabolites. Decreases the levels of the pro-proliferative prostaglandins such as prostaglandin E2 (whose activity is increased in cancer because of an increase in the expression of cyclooxygenase 2) and generates oxo-fatty acid products that can profoundly influence cell function by abrogating pro-inflammatory cytokine expression. Converts resolvins E1, D1 and D2 to their oxo products, which represents a mode of resolvin inactivation. Resolvin E1 plays important roles during the resolution phase of acute inflammation, while resolvins D1 and D2 have a unique role in obesity-induced adipose inflammation.</text>
</comment>
<evidence type="ECO:0000256" key="7">
    <source>
        <dbReference type="ARBA" id="ARBA00042026"/>
    </source>
</evidence>
<evidence type="ECO:0000256" key="4">
    <source>
        <dbReference type="ARBA" id="ARBA00039060"/>
    </source>
</evidence>
<dbReference type="EC" id="1.1.1.232" evidence="4"/>
<accession>A0A4Y2PQ38</accession>
<evidence type="ECO:0000256" key="5">
    <source>
        <dbReference type="ARBA" id="ARBA00040276"/>
    </source>
</evidence>
<evidence type="ECO:0000256" key="3">
    <source>
        <dbReference type="ARBA" id="ARBA00038968"/>
    </source>
</evidence>
<evidence type="ECO:0000256" key="18">
    <source>
        <dbReference type="ARBA" id="ARBA00048739"/>
    </source>
</evidence>
<gene>
    <name evidence="22" type="primary">HPGD_4</name>
    <name evidence="22" type="ORF">AVEN_200085_1</name>
</gene>
<protein>
    <recommendedName>
        <fullName evidence="5">15-hydroxyprostaglandin dehydrogenase [NAD(+)]</fullName>
        <ecNumber evidence="3">1.1.1.141</ecNumber>
        <ecNumber evidence="4">1.1.1.232</ecNumber>
    </recommendedName>
    <alternativeName>
        <fullName evidence="7">Eicosanoid/docosanoid dehydrogenase [NAD(+)]</fullName>
    </alternativeName>
    <alternativeName>
        <fullName evidence="6">Prostaglandin dehydrogenase 1</fullName>
    </alternativeName>
</protein>
<comment type="catalytic activity">
    <reaction evidence="17">
        <text>prostaglandin A1 + NAD(+) = 15-oxo-prostaglandin A1 + NADH + H(+)</text>
        <dbReference type="Rhea" id="RHEA:41263"/>
        <dbReference type="ChEBI" id="CHEBI:15378"/>
        <dbReference type="ChEBI" id="CHEBI:57398"/>
        <dbReference type="ChEBI" id="CHEBI:57540"/>
        <dbReference type="ChEBI" id="CHEBI:57945"/>
        <dbReference type="ChEBI" id="CHEBI:85072"/>
    </reaction>
    <physiologicalReaction direction="left-to-right" evidence="17">
        <dbReference type="Rhea" id="RHEA:41264"/>
    </physiologicalReaction>
</comment>
<dbReference type="Pfam" id="PF00106">
    <property type="entry name" value="adh_short"/>
    <property type="match status" value="1"/>
</dbReference>
<reference evidence="22 23" key="1">
    <citation type="journal article" date="2019" name="Sci. Rep.">
        <title>Orb-weaving spider Araneus ventricosus genome elucidates the spidroin gene catalogue.</title>
        <authorList>
            <person name="Kono N."/>
            <person name="Nakamura H."/>
            <person name="Ohtoshi R."/>
            <person name="Moran D.A.P."/>
            <person name="Shinohara A."/>
            <person name="Yoshida Y."/>
            <person name="Fujiwara M."/>
            <person name="Mori M."/>
            <person name="Tomita M."/>
            <person name="Arakawa K."/>
        </authorList>
    </citation>
    <scope>NUCLEOTIDE SEQUENCE [LARGE SCALE GENOMIC DNA]</scope>
</reference>
<dbReference type="PANTHER" id="PTHR44229">
    <property type="entry name" value="15-HYDROXYPROSTAGLANDIN DEHYDROGENASE [NAD(+)]"/>
    <property type="match status" value="1"/>
</dbReference>
<comment type="catalytic activity">
    <reaction evidence="9">
        <text>prostaglandin E1 + NAD(+) = 15-oxoprostaglandin E1 + NADH + H(+)</text>
        <dbReference type="Rhea" id="RHEA:16477"/>
        <dbReference type="ChEBI" id="CHEBI:15378"/>
        <dbReference type="ChEBI" id="CHEBI:57397"/>
        <dbReference type="ChEBI" id="CHEBI:57401"/>
        <dbReference type="ChEBI" id="CHEBI:57540"/>
        <dbReference type="ChEBI" id="CHEBI:57945"/>
    </reaction>
    <physiologicalReaction direction="left-to-right" evidence="9">
        <dbReference type="Rhea" id="RHEA:16478"/>
    </physiologicalReaction>
</comment>
<evidence type="ECO:0000256" key="8">
    <source>
        <dbReference type="ARBA" id="ARBA00045705"/>
    </source>
</evidence>
<dbReference type="OrthoDB" id="6432056at2759"/>
<dbReference type="EC" id="1.1.1.141" evidence="3"/>
<dbReference type="InterPro" id="IPR036291">
    <property type="entry name" value="NAD(P)-bd_dom_sf"/>
</dbReference>
<evidence type="ECO:0000313" key="22">
    <source>
        <dbReference type="EMBL" id="GBN52670.1"/>
    </source>
</evidence>
<comment type="catalytic activity">
    <reaction evidence="14">
        <text>resolvin D1 + NAD(+) = 17-oxoresolvin D1 + NADH + H(+)</text>
        <dbReference type="Rhea" id="RHEA:50128"/>
        <dbReference type="ChEBI" id="CHEBI:15378"/>
        <dbReference type="ChEBI" id="CHEBI:57540"/>
        <dbReference type="ChEBI" id="CHEBI:57945"/>
        <dbReference type="ChEBI" id="CHEBI:132079"/>
        <dbReference type="ChEBI" id="CHEBI:132081"/>
    </reaction>
    <physiologicalReaction direction="left-to-right" evidence="14">
        <dbReference type="Rhea" id="RHEA:50129"/>
    </physiologicalReaction>
</comment>
<evidence type="ECO:0000256" key="16">
    <source>
        <dbReference type="ARBA" id="ARBA00048535"/>
    </source>
</evidence>
<dbReference type="GO" id="GO:0016404">
    <property type="term" value="F:15-hydroxyprostaglandin dehydrogenase (NAD+) activity"/>
    <property type="evidence" value="ECO:0007669"/>
    <property type="project" value="UniProtKB-EC"/>
</dbReference>
<comment type="catalytic activity">
    <reaction evidence="11">
        <text>14-hydroxy-(4Z,7Z,10Z,12E,16Z,19Z)-docosahexaenoate + NAD(+) = 14-oxo-(4Z,7Z,10Z,12E,16Z,19Z)-docosahexaenoate + NADH + H(+)</text>
        <dbReference type="Rhea" id="RHEA:48952"/>
        <dbReference type="ChEBI" id="CHEBI:15378"/>
        <dbReference type="ChEBI" id="CHEBI:57540"/>
        <dbReference type="ChEBI" id="CHEBI:57945"/>
        <dbReference type="ChEBI" id="CHEBI:90866"/>
        <dbReference type="ChEBI" id="CHEBI:90867"/>
    </reaction>
    <physiologicalReaction direction="left-to-right" evidence="11">
        <dbReference type="Rhea" id="RHEA:48953"/>
    </physiologicalReaction>
</comment>
<evidence type="ECO:0000256" key="19">
    <source>
        <dbReference type="ARBA" id="ARBA00048921"/>
    </source>
</evidence>
<comment type="catalytic activity">
    <reaction evidence="18">
        <text>prostaglandin E2 + NAD(+) = 15-oxoprostaglandin E2 + NADH + H(+)</text>
        <dbReference type="Rhea" id="RHEA:11876"/>
        <dbReference type="ChEBI" id="CHEBI:15378"/>
        <dbReference type="ChEBI" id="CHEBI:57400"/>
        <dbReference type="ChEBI" id="CHEBI:57540"/>
        <dbReference type="ChEBI" id="CHEBI:57945"/>
        <dbReference type="ChEBI" id="CHEBI:606564"/>
        <dbReference type="EC" id="1.1.1.141"/>
    </reaction>
    <physiologicalReaction direction="left-to-right" evidence="18">
        <dbReference type="Rhea" id="RHEA:11877"/>
    </physiologicalReaction>
</comment>
<comment type="similarity">
    <text evidence="1">Belongs to the short-chain dehydrogenases/reductases (SDR) family.</text>
</comment>
<evidence type="ECO:0000256" key="15">
    <source>
        <dbReference type="ARBA" id="ARBA00048393"/>
    </source>
</evidence>
<evidence type="ECO:0000256" key="13">
    <source>
        <dbReference type="ARBA" id="ARBA00048144"/>
    </source>
</evidence>
<comment type="catalytic activity">
    <reaction evidence="20">
        <text>(15S)-hydroxy-(5Z,8Z,11Z,13E)-eicosatetraenoate + NAD(+) = 15-oxo-(5Z,8Z,11Z,13E)-eicosatetraenoate + NADH + H(+)</text>
        <dbReference type="Rhea" id="RHEA:23260"/>
        <dbReference type="ChEBI" id="CHEBI:15378"/>
        <dbReference type="ChEBI" id="CHEBI:57409"/>
        <dbReference type="ChEBI" id="CHEBI:57410"/>
        <dbReference type="ChEBI" id="CHEBI:57540"/>
        <dbReference type="ChEBI" id="CHEBI:57945"/>
        <dbReference type="EC" id="1.1.1.232"/>
    </reaction>
    <physiologicalReaction direction="left-to-right" evidence="20">
        <dbReference type="Rhea" id="RHEA:23261"/>
    </physiologicalReaction>
</comment>
<evidence type="ECO:0000256" key="21">
    <source>
        <dbReference type="ARBA" id="ARBA00049188"/>
    </source>
</evidence>
<organism evidence="22 23">
    <name type="scientific">Araneus ventricosus</name>
    <name type="common">Orbweaver spider</name>
    <name type="synonym">Epeira ventricosa</name>
    <dbReference type="NCBI Taxonomy" id="182803"/>
    <lineage>
        <taxon>Eukaryota</taxon>
        <taxon>Metazoa</taxon>
        <taxon>Ecdysozoa</taxon>
        <taxon>Arthropoda</taxon>
        <taxon>Chelicerata</taxon>
        <taxon>Arachnida</taxon>
        <taxon>Araneae</taxon>
        <taxon>Araneomorphae</taxon>
        <taxon>Entelegynae</taxon>
        <taxon>Araneoidea</taxon>
        <taxon>Araneidae</taxon>
        <taxon>Araneus</taxon>
    </lineage>
</organism>
<comment type="catalytic activity">
    <reaction evidence="21">
        <text>resolvin E1 + NAD(+) = 18-oxo-resolvin E1 + NADH + H(+)</text>
        <dbReference type="Rhea" id="RHEA:49244"/>
        <dbReference type="ChEBI" id="CHEBI:15378"/>
        <dbReference type="ChEBI" id="CHEBI:57540"/>
        <dbReference type="ChEBI" id="CHEBI:57945"/>
        <dbReference type="ChEBI" id="CHEBI:91000"/>
        <dbReference type="ChEBI" id="CHEBI:91001"/>
    </reaction>
    <physiologicalReaction direction="left-to-right" evidence="21">
        <dbReference type="Rhea" id="RHEA:49245"/>
    </physiologicalReaction>
</comment>
<keyword evidence="2" id="KW-0560">Oxidoreductase</keyword>
<comment type="catalytic activity">
    <reaction evidence="15">
        <text>resolvin D2 + NAD(+) = 7-oxoresolvin D2 + NADH + H(+)</text>
        <dbReference type="Rhea" id="RHEA:53584"/>
        <dbReference type="ChEBI" id="CHEBI:15378"/>
        <dbReference type="ChEBI" id="CHEBI:57540"/>
        <dbReference type="ChEBI" id="CHEBI:57945"/>
        <dbReference type="ChEBI" id="CHEBI:133367"/>
        <dbReference type="ChEBI" id="CHEBI:137497"/>
    </reaction>
    <physiologicalReaction direction="left-to-right" evidence="15">
        <dbReference type="Rhea" id="RHEA:53585"/>
    </physiologicalReaction>
</comment>
<comment type="catalytic activity">
    <reaction evidence="10">
        <text>resolvin D1 + NAD(+) = 8-oxoresolvin D1 + NADH + H(+)</text>
        <dbReference type="Rhea" id="RHEA:50124"/>
        <dbReference type="ChEBI" id="CHEBI:15378"/>
        <dbReference type="ChEBI" id="CHEBI:57540"/>
        <dbReference type="ChEBI" id="CHEBI:57945"/>
        <dbReference type="ChEBI" id="CHEBI:132079"/>
        <dbReference type="ChEBI" id="CHEBI:132080"/>
    </reaction>
    <physiologicalReaction direction="left-to-right" evidence="10">
        <dbReference type="Rhea" id="RHEA:50125"/>
    </physiologicalReaction>
</comment>
<evidence type="ECO:0000256" key="6">
    <source>
        <dbReference type="ARBA" id="ARBA00041812"/>
    </source>
</evidence>
<evidence type="ECO:0000256" key="9">
    <source>
        <dbReference type="ARBA" id="ARBA00047325"/>
    </source>
</evidence>
<evidence type="ECO:0000256" key="1">
    <source>
        <dbReference type="ARBA" id="ARBA00006484"/>
    </source>
</evidence>
<name>A0A4Y2PQ38_ARAVE</name>
<evidence type="ECO:0000256" key="20">
    <source>
        <dbReference type="ARBA" id="ARBA00049151"/>
    </source>
</evidence>
<dbReference type="GO" id="GO:0047034">
    <property type="term" value="F:15-hydroxyicosatetraenoate dehydrogenase activity"/>
    <property type="evidence" value="ECO:0007669"/>
    <property type="project" value="UniProtKB-EC"/>
</dbReference>
<sequence length="123" mass="13528">MMDFSGKVALVTGGSQGIGRGLVSALLNIGMKVCICDINEEAAKEFIETLPSSHRENVIFQQCDVTSLDHFKAAFDRVISSFGRIDLVVNNAGLVNEIDWRKVIDVNIVSTQQLLFPSKLLMK</sequence>
<dbReference type="Gene3D" id="3.40.50.720">
    <property type="entry name" value="NAD(P)-binding Rossmann-like Domain"/>
    <property type="match status" value="1"/>
</dbReference>
<comment type="catalytic activity">
    <reaction evidence="13">
        <text>(11R)-hydroxy-(5Z,8Z,12E,14Z)-eicosatetraenoate + NAD(+) = 11-oxo-(5Z,8Z,12E,14Z)-eicosatetraenoate + NADH + H(+)</text>
        <dbReference type="Rhea" id="RHEA:48640"/>
        <dbReference type="ChEBI" id="CHEBI:15378"/>
        <dbReference type="ChEBI" id="CHEBI:57540"/>
        <dbReference type="ChEBI" id="CHEBI:57945"/>
        <dbReference type="ChEBI" id="CHEBI:78836"/>
        <dbReference type="ChEBI" id="CHEBI:90697"/>
    </reaction>
    <physiologicalReaction direction="left-to-right" evidence="13">
        <dbReference type="Rhea" id="RHEA:48641"/>
    </physiologicalReaction>
</comment>
<comment type="catalytic activity">
    <reaction evidence="16">
        <text>lipoxin A4 + NAD(+) = 15-oxo-(5S,6R)-dihydroxy-(7E,9E,11Z,13E)-eicosatetraenoate + NADH + H(+)</text>
        <dbReference type="Rhea" id="RHEA:41572"/>
        <dbReference type="ChEBI" id="CHEBI:15378"/>
        <dbReference type="ChEBI" id="CHEBI:57540"/>
        <dbReference type="ChEBI" id="CHEBI:57945"/>
        <dbReference type="ChEBI" id="CHEBI:67026"/>
        <dbReference type="ChEBI" id="CHEBI:78311"/>
    </reaction>
    <physiologicalReaction direction="left-to-right" evidence="16">
        <dbReference type="Rhea" id="RHEA:41573"/>
    </physiologicalReaction>
</comment>
<dbReference type="GO" id="GO:0005737">
    <property type="term" value="C:cytoplasm"/>
    <property type="evidence" value="ECO:0007669"/>
    <property type="project" value="TreeGrafter"/>
</dbReference>